<reference evidence="4" key="1">
    <citation type="submission" date="2016-11" db="EMBL/GenBank/DDBJ databases">
        <authorList>
            <person name="Varghese N."/>
            <person name="Submissions S."/>
        </authorList>
    </citation>
    <scope>NUCLEOTIDE SEQUENCE [LARGE SCALE GENOMIC DNA]</scope>
    <source>
        <strain evidence="4">DSM 18761</strain>
    </source>
</reference>
<dbReference type="RefSeq" id="WP_072967128.1">
    <property type="nucleotide sequence ID" value="NZ_FQUR01000007.1"/>
</dbReference>
<dbReference type="Pfam" id="PF01973">
    <property type="entry name" value="MptE-like"/>
    <property type="match status" value="1"/>
</dbReference>
<evidence type="ECO:0000313" key="3">
    <source>
        <dbReference type="EMBL" id="SHE47177.1"/>
    </source>
</evidence>
<organism evidence="3 4">
    <name type="scientific">Thermoanaerobacter uzonensis DSM 18761</name>
    <dbReference type="NCBI Taxonomy" id="1123369"/>
    <lineage>
        <taxon>Bacteria</taxon>
        <taxon>Bacillati</taxon>
        <taxon>Bacillota</taxon>
        <taxon>Clostridia</taxon>
        <taxon>Thermoanaerobacterales</taxon>
        <taxon>Thermoanaerobacteraceae</taxon>
        <taxon>Thermoanaerobacter</taxon>
    </lineage>
</organism>
<dbReference type="PANTHER" id="PTHR41786">
    <property type="entry name" value="MOTILITY ACCESSORY FACTOR MAF"/>
    <property type="match status" value="1"/>
</dbReference>
<feature type="domain" description="6-hydroxymethylpterin diphosphokinase MptE-like" evidence="1">
    <location>
        <begin position="177"/>
        <end position="346"/>
    </location>
</feature>
<accession>A0A1M4TSA1</accession>
<dbReference type="InterPro" id="IPR045376">
    <property type="entry name" value="Maf_N"/>
</dbReference>
<feature type="domain" description="Glycosyltransferase Maf N-terminal" evidence="2">
    <location>
        <begin position="35"/>
        <end position="122"/>
    </location>
</feature>
<dbReference type="InterPro" id="IPR029063">
    <property type="entry name" value="SAM-dependent_MTases_sf"/>
</dbReference>
<dbReference type="AlphaFoldDB" id="A0A1M4TSA1"/>
<keyword evidence="4" id="KW-1185">Reference proteome</keyword>
<evidence type="ECO:0000259" key="2">
    <source>
        <dbReference type="Pfam" id="PF20157"/>
    </source>
</evidence>
<proteinExistence type="predicted"/>
<dbReference type="InterPro" id="IPR002826">
    <property type="entry name" value="MptE-like"/>
</dbReference>
<dbReference type="PANTHER" id="PTHR41786:SF1">
    <property type="entry name" value="6-HYDROXYMETHYLPTERIN DIPHOSPHOKINASE MPTE-LIKE DOMAIN-CONTAINING PROTEIN"/>
    <property type="match status" value="1"/>
</dbReference>
<dbReference type="Pfam" id="PF20157">
    <property type="entry name" value="Maf_flag10_N"/>
    <property type="match status" value="1"/>
</dbReference>
<sequence length="595" mass="68984">MSLFEIVKAKEGFDTLVLVADNKRYFLHSIYYPVKEAREWAEKIQFNDEEIILIYGVGLGYHINFLAEKLCVGNRLILVEPSKEIFEYALNNGYYDEFKDKANIFFINEDSDENIRNLLSRYIPWDNFENLVYKEFKQYPTVFEDHYKMFNNCLIETINAMRINRNTALYFASQWQSNFMENIEFIFKSVPVKSFFNLFKDIPAVIVSAGPSLDKNIRLLKEAKDKSIIICVGTALKALLREGIEPDFVVSIDGSEKNFKHFEGCSVNSPLLYDLTVYPQILKEYKGPLIMGRIASDFSALFEGKLSLEFGSLNAGPSVANLSLDFAYKMGCNPIVFIGQDLAYLNNRTHASGTTYEKDRINSNSDEKEYIYVDGNHEDKVLTDRVLLSFKTWFENYIYTHSDRIYINATEGGALIKGTKIMSFKDVIEEYMNVNLNIHQRINDLFINERIKPEQEKINSLQKEFENTIKRLRIIKWDCMRGAKLSKKMYNEYEKDINADVTRILAILDKIDAKLRNSKESFLFISSILNIVTTKVLKGFKAKKNETEREKKLRISMMSYTLYQGIYEAIVQSEKSLEKALNTIKSLNSRNITNS</sequence>
<protein>
    <submittedName>
        <fullName evidence="3">Uncharacterized conserved protein</fullName>
    </submittedName>
</protein>
<dbReference type="Proteomes" id="UP000184127">
    <property type="component" value="Unassembled WGS sequence"/>
</dbReference>
<dbReference type="SUPFAM" id="SSF53335">
    <property type="entry name" value="S-adenosyl-L-methionine-dependent methyltransferases"/>
    <property type="match status" value="1"/>
</dbReference>
<evidence type="ECO:0000313" key="4">
    <source>
        <dbReference type="Proteomes" id="UP000184127"/>
    </source>
</evidence>
<dbReference type="EMBL" id="FQUR01000007">
    <property type="protein sequence ID" value="SHE47177.1"/>
    <property type="molecule type" value="Genomic_DNA"/>
</dbReference>
<gene>
    <name evidence="3" type="ORF">SAMN02745195_00464</name>
</gene>
<evidence type="ECO:0000259" key="1">
    <source>
        <dbReference type="Pfam" id="PF01973"/>
    </source>
</evidence>
<name>A0A1M4TSA1_9THEO</name>